<keyword evidence="1" id="KW-0175">Coiled coil</keyword>
<evidence type="ECO:0000313" key="6">
    <source>
        <dbReference type="Proteomes" id="UP001320170"/>
    </source>
</evidence>
<name>A0ABS8X7T0_9GAMM</name>
<feature type="region of interest" description="Disordered" evidence="2">
    <location>
        <begin position="141"/>
        <end position="205"/>
    </location>
</feature>
<feature type="compositionally biased region" description="Basic and acidic residues" evidence="2">
    <location>
        <begin position="141"/>
        <end position="153"/>
    </location>
</feature>
<dbReference type="Pfam" id="PF18654">
    <property type="entry name" value="LegC3_N"/>
    <property type="match status" value="2"/>
</dbReference>
<dbReference type="InterPro" id="IPR041357">
    <property type="entry name" value="LegC3_N_Legionellaceae"/>
</dbReference>
<dbReference type="Proteomes" id="UP001320170">
    <property type="component" value="Unassembled WGS sequence"/>
</dbReference>
<keyword evidence="3" id="KW-0812">Transmembrane</keyword>
<evidence type="ECO:0000256" key="2">
    <source>
        <dbReference type="SAM" id="MobiDB-lite"/>
    </source>
</evidence>
<dbReference type="RefSeq" id="WP_232891040.1">
    <property type="nucleotide sequence ID" value="NZ_JAJSPM010000008.1"/>
</dbReference>
<comment type="caution">
    <text evidence="5">The sequence shown here is derived from an EMBL/GenBank/DDBJ whole genome shotgun (WGS) entry which is preliminary data.</text>
</comment>
<feature type="region of interest" description="Disordered" evidence="2">
    <location>
        <begin position="563"/>
        <end position="597"/>
    </location>
</feature>
<feature type="domain" description="LegC3 N-terminal Legionellaceae" evidence="4">
    <location>
        <begin position="1"/>
        <end position="150"/>
    </location>
</feature>
<sequence length="597" mass="68330">MSLSKLNLERSVEEITDKYIESSHYSTLRDSCVLLSPISFVISEIKELLSRILQIDQEESTSDLTSDACSKQYKSDLDEQNQDHKESQDDSLLATTLEFQLQLLREKARSKELEILKYQDNIHRLQVRIKSIEELILDKNAKETHQHHSHPETADPLAKTTHNHPQPEAFEQQDDKTTHAHPEVTSHLKTSHAHPDIPQHGHPEIDLEGEKNTLAKELKSLQRELTTEQLLHRQLIESCSKFSKKLLDLPEKEKQRQIRAVARSKRGRARLAGEPALLQLSEENCNSLKEAIKAEHKKLHQKQEQLMQRAIEISYQTYLTRLEIYLQSMTNLIYQENEALKQIIQFMREYLTLKAEEQRVRLVRNNVFVEKEEIVQDKSQKEKKVERFKQSNPQLTLKNVSLGKENEQLEIAIKERRNYRDTFLKIGLLFFFLTAGGAGAGAAVAGEIFAITSLFMAPAALLAVVTLSLFIAALIYTIKNSIDSNQLSKNQTIIRDNIVTITQQNSEMISLEKEILPELANKISGAEGNLSRLDKHINGLFQHAELKLNNAKKVTVQYPSSQPFFTSDQTSQHTYHDSSPSAPFMDESLEESTFTPN</sequence>
<evidence type="ECO:0000256" key="1">
    <source>
        <dbReference type="SAM" id="Coils"/>
    </source>
</evidence>
<evidence type="ECO:0000256" key="3">
    <source>
        <dbReference type="SAM" id="Phobius"/>
    </source>
</evidence>
<protein>
    <recommendedName>
        <fullName evidence="4">LegC3 N-terminal Legionellaceae domain-containing protein</fullName>
    </recommendedName>
</protein>
<gene>
    <name evidence="5" type="ORF">LXO92_12050</name>
</gene>
<feature type="coiled-coil region" evidence="1">
    <location>
        <begin position="278"/>
        <end position="309"/>
    </location>
</feature>
<accession>A0ABS8X7T0</accession>
<reference evidence="5 6" key="1">
    <citation type="journal article" date="2024" name="Pathogens">
        <title>Characterization of a Novel Species of Legionella Isolated from a Healthcare Facility: Legionella resiliens sp. nov.</title>
        <authorList>
            <person name="Cristino S."/>
            <person name="Pascale M.R."/>
            <person name="Marino F."/>
            <person name="Derelitto C."/>
            <person name="Salaris S."/>
            <person name="Orsini M."/>
            <person name="Squarzoni S."/>
            <person name="Grottola A."/>
            <person name="Girolamini L."/>
        </authorList>
    </citation>
    <scope>NUCLEOTIDE SEQUENCE [LARGE SCALE GENOMIC DNA]</scope>
    <source>
        <strain evidence="5 6">8cVS16</strain>
    </source>
</reference>
<feature type="compositionally biased region" description="Basic and acidic residues" evidence="2">
    <location>
        <begin position="193"/>
        <end position="205"/>
    </location>
</feature>
<keyword evidence="6" id="KW-1185">Reference proteome</keyword>
<feature type="coiled-coil region" evidence="1">
    <location>
        <begin position="70"/>
        <end position="135"/>
    </location>
</feature>
<evidence type="ECO:0000259" key="4">
    <source>
        <dbReference type="Pfam" id="PF18654"/>
    </source>
</evidence>
<organism evidence="5 6">
    <name type="scientific">Legionella resiliens</name>
    <dbReference type="NCBI Taxonomy" id="2905958"/>
    <lineage>
        <taxon>Bacteria</taxon>
        <taxon>Pseudomonadati</taxon>
        <taxon>Pseudomonadota</taxon>
        <taxon>Gammaproteobacteria</taxon>
        <taxon>Legionellales</taxon>
        <taxon>Legionellaceae</taxon>
        <taxon>Legionella</taxon>
    </lineage>
</organism>
<feature type="transmembrane region" description="Helical" evidence="3">
    <location>
        <begin position="455"/>
        <end position="478"/>
    </location>
</feature>
<keyword evidence="3" id="KW-1133">Transmembrane helix</keyword>
<feature type="domain" description="LegC3 N-terminal Legionellaceae" evidence="4">
    <location>
        <begin position="190"/>
        <end position="351"/>
    </location>
</feature>
<feature type="compositionally biased region" description="Polar residues" evidence="2">
    <location>
        <begin position="563"/>
        <end position="581"/>
    </location>
</feature>
<keyword evidence="3" id="KW-0472">Membrane</keyword>
<feature type="transmembrane region" description="Helical" evidence="3">
    <location>
        <begin position="426"/>
        <end position="449"/>
    </location>
</feature>
<feature type="compositionally biased region" description="Basic and acidic residues" evidence="2">
    <location>
        <begin position="173"/>
        <end position="186"/>
    </location>
</feature>
<evidence type="ECO:0000313" key="5">
    <source>
        <dbReference type="EMBL" id="MCE3533113.1"/>
    </source>
</evidence>
<dbReference type="EMBL" id="JAJTND010000004">
    <property type="protein sequence ID" value="MCE3533113.1"/>
    <property type="molecule type" value="Genomic_DNA"/>
</dbReference>
<proteinExistence type="predicted"/>